<organism evidence="1 2">
    <name type="scientific">Araneus ventricosus</name>
    <name type="common">Orbweaver spider</name>
    <name type="synonym">Epeira ventricosa</name>
    <dbReference type="NCBI Taxonomy" id="182803"/>
    <lineage>
        <taxon>Eukaryota</taxon>
        <taxon>Metazoa</taxon>
        <taxon>Ecdysozoa</taxon>
        <taxon>Arthropoda</taxon>
        <taxon>Chelicerata</taxon>
        <taxon>Arachnida</taxon>
        <taxon>Araneae</taxon>
        <taxon>Araneomorphae</taxon>
        <taxon>Entelegynae</taxon>
        <taxon>Araneoidea</taxon>
        <taxon>Araneidae</taxon>
        <taxon>Araneus</taxon>
    </lineage>
</organism>
<evidence type="ECO:0000313" key="2">
    <source>
        <dbReference type="Proteomes" id="UP000499080"/>
    </source>
</evidence>
<gene>
    <name evidence="1" type="ORF">AVEN_176990_1</name>
</gene>
<keyword evidence="2" id="KW-1185">Reference proteome</keyword>
<accession>A0A4Y2PHG3</accession>
<reference evidence="1 2" key="1">
    <citation type="journal article" date="2019" name="Sci. Rep.">
        <title>Orb-weaving spider Araneus ventricosus genome elucidates the spidroin gene catalogue.</title>
        <authorList>
            <person name="Kono N."/>
            <person name="Nakamura H."/>
            <person name="Ohtoshi R."/>
            <person name="Moran D.A.P."/>
            <person name="Shinohara A."/>
            <person name="Yoshida Y."/>
            <person name="Fujiwara M."/>
            <person name="Mori M."/>
            <person name="Tomita M."/>
            <person name="Arakawa K."/>
        </authorList>
    </citation>
    <scope>NUCLEOTIDE SEQUENCE [LARGE SCALE GENOMIC DNA]</scope>
</reference>
<proteinExistence type="predicted"/>
<sequence length="78" mass="8619">MPDSVLPFTLLITAGDWTFQQINPPDVYSVLYKILYEGERGTDSSMAISESGPEYNGRPLGHSGSICPQEWATVQKQV</sequence>
<protein>
    <submittedName>
        <fullName evidence="1">Uncharacterized protein</fullName>
    </submittedName>
</protein>
<dbReference type="EMBL" id="BGPR01011285">
    <property type="protein sequence ID" value="GBN50539.1"/>
    <property type="molecule type" value="Genomic_DNA"/>
</dbReference>
<comment type="caution">
    <text evidence="1">The sequence shown here is derived from an EMBL/GenBank/DDBJ whole genome shotgun (WGS) entry which is preliminary data.</text>
</comment>
<dbReference type="Proteomes" id="UP000499080">
    <property type="component" value="Unassembled WGS sequence"/>
</dbReference>
<dbReference type="AlphaFoldDB" id="A0A4Y2PHG3"/>
<evidence type="ECO:0000313" key="1">
    <source>
        <dbReference type="EMBL" id="GBN50539.1"/>
    </source>
</evidence>
<name>A0A4Y2PHG3_ARAVE</name>